<protein>
    <submittedName>
        <fullName evidence="6">Actin cortical patch SUR7/pH-response regulator pali</fullName>
    </submittedName>
</protein>
<keyword evidence="2 5" id="KW-0812">Transmembrane</keyword>
<feature type="transmembrane region" description="Helical" evidence="5">
    <location>
        <begin position="6"/>
        <end position="25"/>
    </location>
</feature>
<evidence type="ECO:0000256" key="5">
    <source>
        <dbReference type="SAM" id="Phobius"/>
    </source>
</evidence>
<dbReference type="PANTHER" id="PTHR28013">
    <property type="entry name" value="PROTEIN DCV1-RELATED"/>
    <property type="match status" value="1"/>
</dbReference>
<comment type="subcellular location">
    <subcellularLocation>
        <location evidence="1">Membrane</location>
        <topology evidence="1">Multi-pass membrane protein</topology>
    </subcellularLocation>
</comment>
<feature type="transmembrane region" description="Helical" evidence="5">
    <location>
        <begin position="162"/>
        <end position="182"/>
    </location>
</feature>
<dbReference type="PANTHER" id="PTHR28013:SF3">
    <property type="entry name" value="PROTEIN DCV1-RELATED"/>
    <property type="match status" value="1"/>
</dbReference>
<gene>
    <name evidence="6" type="ORF">BD626DRAFT_473815</name>
</gene>
<organism evidence="6 7">
    <name type="scientific">Schizophyllum amplum</name>
    <dbReference type="NCBI Taxonomy" id="97359"/>
    <lineage>
        <taxon>Eukaryota</taxon>
        <taxon>Fungi</taxon>
        <taxon>Dikarya</taxon>
        <taxon>Basidiomycota</taxon>
        <taxon>Agaricomycotina</taxon>
        <taxon>Agaricomycetes</taxon>
        <taxon>Agaricomycetidae</taxon>
        <taxon>Agaricales</taxon>
        <taxon>Schizophyllaceae</taxon>
        <taxon>Schizophyllum</taxon>
    </lineage>
</organism>
<evidence type="ECO:0000313" key="7">
    <source>
        <dbReference type="Proteomes" id="UP000320762"/>
    </source>
</evidence>
<name>A0A550CX42_9AGAR</name>
<dbReference type="InterPro" id="IPR009571">
    <property type="entry name" value="SUR7/Rim9-like_fungi"/>
</dbReference>
<keyword evidence="3 5" id="KW-1133">Transmembrane helix</keyword>
<feature type="transmembrane region" description="Helical" evidence="5">
    <location>
        <begin position="83"/>
        <end position="105"/>
    </location>
</feature>
<dbReference type="AlphaFoldDB" id="A0A550CX42"/>
<evidence type="ECO:0000256" key="3">
    <source>
        <dbReference type="ARBA" id="ARBA00022989"/>
    </source>
</evidence>
<dbReference type="Proteomes" id="UP000320762">
    <property type="component" value="Unassembled WGS sequence"/>
</dbReference>
<dbReference type="GO" id="GO:0032153">
    <property type="term" value="C:cell division site"/>
    <property type="evidence" value="ECO:0007669"/>
    <property type="project" value="TreeGrafter"/>
</dbReference>
<accession>A0A550CX42</accession>
<dbReference type="OrthoDB" id="2354757at2759"/>
<dbReference type="EMBL" id="VDMD01000001">
    <property type="protein sequence ID" value="TRM69367.1"/>
    <property type="molecule type" value="Genomic_DNA"/>
</dbReference>
<dbReference type="InterPro" id="IPR051380">
    <property type="entry name" value="pH-response_reg_palI/RIM9"/>
</dbReference>
<dbReference type="GO" id="GO:0005886">
    <property type="term" value="C:plasma membrane"/>
    <property type="evidence" value="ECO:0007669"/>
    <property type="project" value="InterPro"/>
</dbReference>
<evidence type="ECO:0000256" key="1">
    <source>
        <dbReference type="ARBA" id="ARBA00004141"/>
    </source>
</evidence>
<keyword evidence="4 5" id="KW-0472">Membrane</keyword>
<reference evidence="6 7" key="1">
    <citation type="journal article" date="2019" name="New Phytol.">
        <title>Comparative genomics reveals unique wood-decay strategies and fruiting body development in the Schizophyllaceae.</title>
        <authorList>
            <person name="Almasi E."/>
            <person name="Sahu N."/>
            <person name="Krizsan K."/>
            <person name="Balint B."/>
            <person name="Kovacs G.M."/>
            <person name="Kiss B."/>
            <person name="Cseklye J."/>
            <person name="Drula E."/>
            <person name="Henrissat B."/>
            <person name="Nagy I."/>
            <person name="Chovatia M."/>
            <person name="Adam C."/>
            <person name="LaButti K."/>
            <person name="Lipzen A."/>
            <person name="Riley R."/>
            <person name="Grigoriev I.V."/>
            <person name="Nagy L.G."/>
        </authorList>
    </citation>
    <scope>NUCLEOTIDE SEQUENCE [LARGE SCALE GENOMIC DNA]</scope>
    <source>
        <strain evidence="6 7">NL-1724</strain>
    </source>
</reference>
<proteinExistence type="predicted"/>
<evidence type="ECO:0000256" key="2">
    <source>
        <dbReference type="ARBA" id="ARBA00022692"/>
    </source>
</evidence>
<evidence type="ECO:0000313" key="6">
    <source>
        <dbReference type="EMBL" id="TRM69367.1"/>
    </source>
</evidence>
<keyword evidence="7" id="KW-1185">Reference proteome</keyword>
<dbReference type="GO" id="GO:0035838">
    <property type="term" value="C:growing cell tip"/>
    <property type="evidence" value="ECO:0007669"/>
    <property type="project" value="TreeGrafter"/>
</dbReference>
<comment type="caution">
    <text evidence="6">The sequence shown here is derived from an EMBL/GenBank/DDBJ whole genome shotgun (WGS) entry which is preliminary data.</text>
</comment>
<sequence>MAAGPALPGLFMCFAACVLLIFVSVSSPTWEKISFLNVPSDNGEIHFGVFGYTGSATHIGYNFNPSISGFDSSRINTNIIHNLTYVLILYPIAAGISGLAFLFGLCGASYHRVGTIFMSLLAGLAMLVTLVAWVIDMVLFGIVKSRLHDQNIDAKWGNANWIGLGAFAALLFGFCAAACGIFGSYRRRRSEAAATY</sequence>
<dbReference type="Pfam" id="PF06687">
    <property type="entry name" value="SUR7"/>
    <property type="match status" value="1"/>
</dbReference>
<evidence type="ECO:0000256" key="4">
    <source>
        <dbReference type="ARBA" id="ARBA00023136"/>
    </source>
</evidence>
<feature type="transmembrane region" description="Helical" evidence="5">
    <location>
        <begin position="117"/>
        <end position="142"/>
    </location>
</feature>